<evidence type="ECO:0000256" key="2">
    <source>
        <dbReference type="SAM" id="Phobius"/>
    </source>
</evidence>
<organism evidence="3 4">
    <name type="scientific">Pristionchus fissidentatus</name>
    <dbReference type="NCBI Taxonomy" id="1538716"/>
    <lineage>
        <taxon>Eukaryota</taxon>
        <taxon>Metazoa</taxon>
        <taxon>Ecdysozoa</taxon>
        <taxon>Nematoda</taxon>
        <taxon>Chromadorea</taxon>
        <taxon>Rhabditida</taxon>
        <taxon>Rhabditina</taxon>
        <taxon>Diplogasteromorpha</taxon>
        <taxon>Diplogasteroidea</taxon>
        <taxon>Neodiplogasteridae</taxon>
        <taxon>Pristionchus</taxon>
    </lineage>
</organism>
<comment type="caution">
    <text evidence="3">The sequence shown here is derived from an EMBL/GenBank/DDBJ whole genome shotgun (WGS) entry which is preliminary data.</text>
</comment>
<sequence>IWPIISIILGIYGSRGKSSRCLMAHNIMLIIGLVFSFLMVLGGFYCIAAPEAMIKQLRERGRSHAAIEDWKKMNIPITILMLLSSIHSGALIFFGFKARTELTQEITGGPQDGMSPYGAKPSYVNYQIGYTPGAPDQPSGSGSQRPV</sequence>
<keyword evidence="2" id="KW-0812">Transmembrane</keyword>
<accession>A0AAV5UTY1</accession>
<feature type="transmembrane region" description="Helical" evidence="2">
    <location>
        <begin position="27"/>
        <end position="54"/>
    </location>
</feature>
<feature type="compositionally biased region" description="Polar residues" evidence="1">
    <location>
        <begin position="138"/>
        <end position="147"/>
    </location>
</feature>
<keyword evidence="4" id="KW-1185">Reference proteome</keyword>
<dbReference type="Proteomes" id="UP001432322">
    <property type="component" value="Unassembled WGS sequence"/>
</dbReference>
<evidence type="ECO:0000313" key="3">
    <source>
        <dbReference type="EMBL" id="GMT09951.1"/>
    </source>
</evidence>
<feature type="transmembrane region" description="Helical" evidence="2">
    <location>
        <begin position="75"/>
        <end position="96"/>
    </location>
</feature>
<proteinExistence type="predicted"/>
<keyword evidence="2" id="KW-1133">Transmembrane helix</keyword>
<dbReference type="EMBL" id="BTSY01000001">
    <property type="protein sequence ID" value="GMT09951.1"/>
    <property type="molecule type" value="Genomic_DNA"/>
</dbReference>
<evidence type="ECO:0000313" key="4">
    <source>
        <dbReference type="Proteomes" id="UP001432322"/>
    </source>
</evidence>
<evidence type="ECO:0000256" key="1">
    <source>
        <dbReference type="SAM" id="MobiDB-lite"/>
    </source>
</evidence>
<reference evidence="3" key="1">
    <citation type="submission" date="2023-10" db="EMBL/GenBank/DDBJ databases">
        <title>Genome assembly of Pristionchus species.</title>
        <authorList>
            <person name="Yoshida K."/>
            <person name="Sommer R.J."/>
        </authorList>
    </citation>
    <scope>NUCLEOTIDE SEQUENCE</scope>
    <source>
        <strain evidence="3">RS5133</strain>
    </source>
</reference>
<feature type="non-terminal residue" evidence="3">
    <location>
        <position position="1"/>
    </location>
</feature>
<dbReference type="AlphaFoldDB" id="A0AAV5UTY1"/>
<name>A0AAV5UTY1_9BILA</name>
<feature type="region of interest" description="Disordered" evidence="1">
    <location>
        <begin position="128"/>
        <end position="147"/>
    </location>
</feature>
<keyword evidence="2" id="KW-0472">Membrane</keyword>
<protein>
    <submittedName>
        <fullName evidence="3">Uncharacterized protein</fullName>
    </submittedName>
</protein>
<gene>
    <name evidence="3" type="ORF">PFISCL1PPCAC_1248</name>
</gene>